<dbReference type="EMBL" id="LAZR01000310">
    <property type="protein sequence ID" value="KKN75414.1"/>
    <property type="molecule type" value="Genomic_DNA"/>
</dbReference>
<reference evidence="1" key="1">
    <citation type="journal article" date="2015" name="Nature">
        <title>Complex archaea that bridge the gap between prokaryotes and eukaryotes.</title>
        <authorList>
            <person name="Spang A."/>
            <person name="Saw J.H."/>
            <person name="Jorgensen S.L."/>
            <person name="Zaremba-Niedzwiedzka K."/>
            <person name="Martijn J."/>
            <person name="Lind A.E."/>
            <person name="van Eijk R."/>
            <person name="Schleper C."/>
            <person name="Guy L."/>
            <person name="Ettema T.J."/>
        </authorList>
    </citation>
    <scope>NUCLEOTIDE SEQUENCE</scope>
</reference>
<name>A0A0F9T8B6_9ZZZZ</name>
<proteinExistence type="predicted"/>
<dbReference type="AlphaFoldDB" id="A0A0F9T8B6"/>
<protein>
    <submittedName>
        <fullName evidence="1">Uncharacterized protein</fullName>
    </submittedName>
</protein>
<gene>
    <name evidence="1" type="ORF">LCGC14_0380350</name>
</gene>
<sequence length="448" mass="49541">MNGMKHGDKIVYSPYNGSLYYGRGAIAENDFEKPFDFIGIKKIGHMTETVKEFNASVQNIKSAPGAIKYRDYKLTYAASAKDDLKKLVARKRLQASIQENGYTAKGLLAAQQLAQMDAAIGGVGLDEVSPIRVIPLIRKILGVRPNIFFVEQGWTTVNVAKLDARVPEQDTRTGQVQMNPLEKIDFDKLKFAEDRFNLKKNAHATLLPSETSKRADFNVMQLNSTDAMVSFARMRNGQGLKGLSEGDGTLVDKDAPSATFSISDPDASAVVTGVPHADFNIKRELLDQFQDFLNSNEALVDVTYWNPIDYARYEANYFTHGKLDVGGAVTVSGVLQLAGIPDVAAILDRRVPRGMFYAASSQGTLKGEGPFETEFWREYTRDADAFVMRDYIQFLPVNPNRYIRKVQIDATTASGDEFDPAVLDEIDTDAKLDTYVRGATGLLNKVAT</sequence>
<comment type="caution">
    <text evidence="1">The sequence shown here is derived from an EMBL/GenBank/DDBJ whole genome shotgun (WGS) entry which is preliminary data.</text>
</comment>
<accession>A0A0F9T8B6</accession>
<organism evidence="1">
    <name type="scientific">marine sediment metagenome</name>
    <dbReference type="NCBI Taxonomy" id="412755"/>
    <lineage>
        <taxon>unclassified sequences</taxon>
        <taxon>metagenomes</taxon>
        <taxon>ecological metagenomes</taxon>
    </lineage>
</organism>
<evidence type="ECO:0000313" key="1">
    <source>
        <dbReference type="EMBL" id="KKN75414.1"/>
    </source>
</evidence>